<dbReference type="InterPro" id="IPR029052">
    <property type="entry name" value="Metallo-depent_PP-like"/>
</dbReference>
<dbReference type="SUPFAM" id="SSF56300">
    <property type="entry name" value="Metallo-dependent phosphatases"/>
    <property type="match status" value="1"/>
</dbReference>
<dbReference type="PANTHER" id="PTHR33987">
    <property type="entry name" value="CALCINEURIN-LIKE METALLO-PHOSPHOESTERASE SUPERFAMILY PROTEIN"/>
    <property type="match status" value="1"/>
</dbReference>
<dbReference type="EMBL" id="CADCTV010001092">
    <property type="protein sequence ID" value="CAA9378606.1"/>
    <property type="molecule type" value="Genomic_DNA"/>
</dbReference>
<dbReference type="Gene3D" id="3.60.21.70">
    <property type="entry name" value="PhoD-like phosphatase"/>
    <property type="match status" value="1"/>
</dbReference>
<organism evidence="3">
    <name type="scientific">uncultured Gemmatimonadota bacterium</name>
    <dbReference type="NCBI Taxonomy" id="203437"/>
    <lineage>
        <taxon>Bacteria</taxon>
        <taxon>Pseudomonadati</taxon>
        <taxon>Gemmatimonadota</taxon>
        <taxon>environmental samples</taxon>
    </lineage>
</organism>
<gene>
    <name evidence="3" type="ORF">AVDCRST_MAG89-5204</name>
</gene>
<reference evidence="3" key="1">
    <citation type="submission" date="2020-02" db="EMBL/GenBank/DDBJ databases">
        <authorList>
            <person name="Meier V. D."/>
        </authorList>
    </citation>
    <scope>NUCLEOTIDE SEQUENCE</scope>
    <source>
        <strain evidence="3">AVDCRST_MAG89</strain>
    </source>
</reference>
<feature type="compositionally biased region" description="Gly residues" evidence="1">
    <location>
        <begin position="1"/>
        <end position="13"/>
    </location>
</feature>
<dbReference type="Pfam" id="PF09423">
    <property type="entry name" value="PhoD"/>
    <property type="match status" value="1"/>
</dbReference>
<evidence type="ECO:0000313" key="3">
    <source>
        <dbReference type="EMBL" id="CAA9378606.1"/>
    </source>
</evidence>
<dbReference type="PANTHER" id="PTHR33987:SF1">
    <property type="entry name" value="CALCINEURIN-LIKE METALLO-PHOSPHOESTERASE SUPERFAMILY PROTEIN"/>
    <property type="match status" value="1"/>
</dbReference>
<dbReference type="AlphaFoldDB" id="A0A6J4N5D9"/>
<accession>A0A6J4N5D9</accession>
<proteinExistence type="predicted"/>
<sequence length="377" mass="42648">MRSMGRGAGGGARRGMRQTLSNRDRRSNSTRTLPGPNLTMPTIQIRRLILLTALTAAACVQSPEPQPAPAASAEVSRIAFGSCSDEDRAQPLWQHVVADDPDVWVWLGDNIYGDTADMRVMRQKYARQKSHPGYQALLGTASVIGTWDDHDYGLNDGGKEFRARRESQQALLDFFDVPADSPRRARAGVYESYVYGTPGRQVKVILLDTRYHRDPIGSGGDILGSEQWAWLERELRNSRAQVHLIGSSIQVVPQDHRFEKWANFPAERERLFRLIGETRAPGVVFLSGDRHIAEISRQEGSAAGYPMYDITASGLTHTWREDRPEENRHRIGEKLVALNYGLLEIDWRARTLRFTIRDDERRTRLEHVIPLAELQAR</sequence>
<evidence type="ECO:0000256" key="1">
    <source>
        <dbReference type="SAM" id="MobiDB-lite"/>
    </source>
</evidence>
<dbReference type="CDD" id="cd07389">
    <property type="entry name" value="MPP_PhoD"/>
    <property type="match status" value="1"/>
</dbReference>
<dbReference type="InterPro" id="IPR018946">
    <property type="entry name" value="PhoD-like_MPP"/>
</dbReference>
<feature type="domain" description="PhoD-like phosphatase metallophosphatase" evidence="2">
    <location>
        <begin position="80"/>
        <end position="295"/>
    </location>
</feature>
<protein>
    <submittedName>
        <fullName evidence="3">Phosphodiesterase/alkaline phosphatase D-like protein</fullName>
    </submittedName>
</protein>
<name>A0A6J4N5D9_9BACT</name>
<dbReference type="InterPro" id="IPR038607">
    <property type="entry name" value="PhoD-like_sf"/>
</dbReference>
<evidence type="ECO:0000259" key="2">
    <source>
        <dbReference type="Pfam" id="PF09423"/>
    </source>
</evidence>
<feature type="region of interest" description="Disordered" evidence="1">
    <location>
        <begin position="1"/>
        <end position="38"/>
    </location>
</feature>